<keyword evidence="1" id="KW-0472">Membrane</keyword>
<accession>A0A8H7GSQ7</accession>
<protein>
    <submittedName>
        <fullName evidence="2">Uncharacterized protein</fullName>
    </submittedName>
</protein>
<keyword evidence="1" id="KW-1133">Transmembrane helix</keyword>
<comment type="caution">
    <text evidence="2">The sequence shown here is derived from an EMBL/GenBank/DDBJ whole genome shotgun (WGS) entry which is preliminary data.</text>
</comment>
<proteinExistence type="predicted"/>
<name>A0A8H7GSQ7_9ASCO</name>
<dbReference type="AlphaFoldDB" id="A0A8H7GSQ7"/>
<keyword evidence="3" id="KW-1185">Reference proteome</keyword>
<feature type="transmembrane region" description="Helical" evidence="1">
    <location>
        <begin position="54"/>
        <end position="73"/>
    </location>
</feature>
<dbReference type="Proteomes" id="UP000649328">
    <property type="component" value="Unassembled WGS sequence"/>
</dbReference>
<sequence>MNPEPEKTEDPVAAASFAASAADFRADAAAMRYSAALVVFADDVEVGFAGCRPGVLAVIVVAAVAVAVAVAAIS</sequence>
<evidence type="ECO:0000256" key="1">
    <source>
        <dbReference type="SAM" id="Phobius"/>
    </source>
</evidence>
<evidence type="ECO:0000313" key="3">
    <source>
        <dbReference type="Proteomes" id="UP000649328"/>
    </source>
</evidence>
<organism evidence="2 3">
    <name type="scientific">Metschnikowia pulcherrima</name>
    <dbReference type="NCBI Taxonomy" id="27326"/>
    <lineage>
        <taxon>Eukaryota</taxon>
        <taxon>Fungi</taxon>
        <taxon>Dikarya</taxon>
        <taxon>Ascomycota</taxon>
        <taxon>Saccharomycotina</taxon>
        <taxon>Pichiomycetes</taxon>
        <taxon>Metschnikowiaceae</taxon>
        <taxon>Metschnikowia</taxon>
    </lineage>
</organism>
<reference evidence="2" key="1">
    <citation type="submission" date="2020-10" db="EMBL/GenBank/DDBJ databases">
        <title>The Whole-Genome Sequence of Metschnikowia persimmonesis, a Novel Endophytic Yeast Species Isolated from Medicinal Plant Diospyros kaki Thumb.</title>
        <authorList>
            <person name="Rahmat E."/>
            <person name="Kang Y."/>
        </authorList>
    </citation>
    <scope>NUCLEOTIDE SEQUENCE</scope>
    <source>
        <strain evidence="2">KIOM G15050</strain>
    </source>
</reference>
<evidence type="ECO:0000313" key="2">
    <source>
        <dbReference type="EMBL" id="KAF8001761.1"/>
    </source>
</evidence>
<keyword evidence="1" id="KW-0812">Transmembrane</keyword>
<gene>
    <name evidence="2" type="ORF">HF325_004262</name>
</gene>
<dbReference type="EMBL" id="JACBPP010000005">
    <property type="protein sequence ID" value="KAF8001761.1"/>
    <property type="molecule type" value="Genomic_DNA"/>
</dbReference>